<accession>A0A520MTZ8</accession>
<dbReference type="HAMAP" id="MF_00925">
    <property type="entry name" value="OM_assembly_BamE"/>
    <property type="match status" value="1"/>
</dbReference>
<dbReference type="InterPro" id="IPR026592">
    <property type="entry name" value="BamE"/>
</dbReference>
<dbReference type="GO" id="GO:0051205">
    <property type="term" value="P:protein insertion into membrane"/>
    <property type="evidence" value="ECO:0007669"/>
    <property type="project" value="UniProtKB-UniRule"/>
</dbReference>
<keyword evidence="3 4" id="KW-0998">Cell outer membrane</keyword>
<keyword evidence="2 4" id="KW-0472">Membrane</keyword>
<evidence type="ECO:0000256" key="2">
    <source>
        <dbReference type="ARBA" id="ARBA00023136"/>
    </source>
</evidence>
<evidence type="ECO:0000259" key="5">
    <source>
        <dbReference type="Pfam" id="PF04355"/>
    </source>
</evidence>
<keyword evidence="4" id="KW-0449">Lipoprotein</keyword>
<organism evidence="6 7">
    <name type="scientific">SAR86 cluster bacterium</name>
    <dbReference type="NCBI Taxonomy" id="2030880"/>
    <lineage>
        <taxon>Bacteria</taxon>
        <taxon>Pseudomonadati</taxon>
        <taxon>Pseudomonadota</taxon>
        <taxon>Gammaproteobacteria</taxon>
        <taxon>SAR86 cluster</taxon>
    </lineage>
</organism>
<dbReference type="GO" id="GO:0030674">
    <property type="term" value="F:protein-macromolecule adaptor activity"/>
    <property type="evidence" value="ECO:0007669"/>
    <property type="project" value="TreeGrafter"/>
</dbReference>
<keyword evidence="1 4" id="KW-0732">Signal</keyword>
<dbReference type="InterPro" id="IPR007450">
    <property type="entry name" value="BamE_dom"/>
</dbReference>
<reference evidence="6 7" key="1">
    <citation type="submission" date="2019-02" db="EMBL/GenBank/DDBJ databases">
        <title>Prokaryotic population dynamics and viral predation in marine succession experiment using metagenomics: the confinement effect.</title>
        <authorList>
            <person name="Haro-Moreno J.M."/>
            <person name="Rodriguez-Valera F."/>
            <person name="Lopez-Perez M."/>
        </authorList>
    </citation>
    <scope>NUCLEOTIDE SEQUENCE [LARGE SCALE GENOMIC DNA]</scope>
    <source>
        <strain evidence="6">MED-G166</strain>
    </source>
</reference>
<protein>
    <recommendedName>
        <fullName evidence="4">Outer membrane protein assembly factor BamE</fullName>
    </recommendedName>
</protein>
<dbReference type="AlphaFoldDB" id="A0A520MTZ8"/>
<dbReference type="GO" id="GO:1990063">
    <property type="term" value="C:Bam protein complex"/>
    <property type="evidence" value="ECO:0007669"/>
    <property type="project" value="TreeGrafter"/>
</dbReference>
<dbReference type="PROSITE" id="PS51257">
    <property type="entry name" value="PROKAR_LIPOPROTEIN"/>
    <property type="match status" value="1"/>
</dbReference>
<comment type="similarity">
    <text evidence="4">Belongs to the BamE family.</text>
</comment>
<dbReference type="PANTHER" id="PTHR37482:SF1">
    <property type="entry name" value="OUTER MEMBRANE PROTEIN ASSEMBLY FACTOR BAME"/>
    <property type="match status" value="1"/>
</dbReference>
<feature type="domain" description="Outer membrane protein assembly factor BamE" evidence="5">
    <location>
        <begin position="29"/>
        <end position="96"/>
    </location>
</feature>
<evidence type="ECO:0000256" key="3">
    <source>
        <dbReference type="ARBA" id="ARBA00023237"/>
    </source>
</evidence>
<sequence length="103" mass="11913">MKKLLIIIISLLIFSCSNTGLYKVTITQGTVFNQEDLDKLEIGMSKDQVNFVMGQPSFENYFEKNVWNYIYKITTGNEVDIEKKVKLIFDNQNLLSEVVIIKI</sequence>
<name>A0A520MTZ8_9GAMM</name>
<evidence type="ECO:0000313" key="7">
    <source>
        <dbReference type="Proteomes" id="UP000320146"/>
    </source>
</evidence>
<comment type="subcellular location">
    <subcellularLocation>
        <location evidence="4">Cell outer membrane</location>
        <topology evidence="4">Lipid-anchor</topology>
    </subcellularLocation>
</comment>
<comment type="caution">
    <text evidence="6">The sequence shown here is derived from an EMBL/GenBank/DDBJ whole genome shotgun (WGS) entry which is preliminary data.</text>
</comment>
<dbReference type="InterPro" id="IPR037873">
    <property type="entry name" value="BamE-like"/>
</dbReference>
<dbReference type="EMBL" id="SHBL01000004">
    <property type="protein sequence ID" value="RZO24700.1"/>
    <property type="molecule type" value="Genomic_DNA"/>
</dbReference>
<gene>
    <name evidence="4" type="primary">bamE</name>
    <name evidence="6" type="ORF">EVA99_01020</name>
</gene>
<evidence type="ECO:0000256" key="1">
    <source>
        <dbReference type="ARBA" id="ARBA00022729"/>
    </source>
</evidence>
<keyword evidence="4" id="KW-0564">Palmitate</keyword>
<dbReference type="Proteomes" id="UP000320146">
    <property type="component" value="Unassembled WGS sequence"/>
</dbReference>
<proteinExistence type="inferred from homology"/>
<dbReference type="Gene3D" id="3.30.1450.10">
    <property type="match status" value="1"/>
</dbReference>
<comment type="subunit">
    <text evidence="4">Part of the Bam complex.</text>
</comment>
<dbReference type="PANTHER" id="PTHR37482">
    <property type="entry name" value="OUTER MEMBRANE PROTEIN ASSEMBLY FACTOR BAME"/>
    <property type="match status" value="1"/>
</dbReference>
<dbReference type="Pfam" id="PF04355">
    <property type="entry name" value="BamE"/>
    <property type="match status" value="1"/>
</dbReference>
<evidence type="ECO:0000256" key="4">
    <source>
        <dbReference type="HAMAP-Rule" id="MF_00925"/>
    </source>
</evidence>
<comment type="function">
    <text evidence="4">Part of the outer membrane protein assembly complex, which is involved in assembly and insertion of beta-barrel proteins into the outer membrane.</text>
</comment>
<dbReference type="GO" id="GO:0043165">
    <property type="term" value="P:Gram-negative-bacterium-type cell outer membrane assembly"/>
    <property type="evidence" value="ECO:0007669"/>
    <property type="project" value="UniProtKB-UniRule"/>
</dbReference>
<evidence type="ECO:0000313" key="6">
    <source>
        <dbReference type="EMBL" id="RZO24700.1"/>
    </source>
</evidence>